<proteinExistence type="predicted"/>
<dbReference type="Proteomes" id="UP001172159">
    <property type="component" value="Unassembled WGS sequence"/>
</dbReference>
<feature type="region of interest" description="Disordered" evidence="1">
    <location>
        <begin position="30"/>
        <end position="84"/>
    </location>
</feature>
<feature type="region of interest" description="Disordered" evidence="1">
    <location>
        <begin position="172"/>
        <end position="207"/>
    </location>
</feature>
<accession>A0AA40EYC2</accession>
<sequence>MSQTQRDQASHQHEQRGLFIVIIQTSGLFSSENEASTPPAPIPKLTAHMTAQPPPHPQRPTGPKTKPRPNASSTTSGLPPAVLRRFPGATEPVIHSSTFRFPGITSLTKRQSETKTVYPPKAELTAYDSNKATDLQSLTEFAPSLLFLAGRVTATDVVTYIPYSTEILSPRTSPKPQNLLRLRGTQPPPSTTAATAHLCTSSPRTFQ</sequence>
<reference evidence="2" key="1">
    <citation type="submission" date="2023-06" db="EMBL/GenBank/DDBJ databases">
        <title>Genome-scale phylogeny and comparative genomics of the fungal order Sordariales.</title>
        <authorList>
            <consortium name="Lawrence Berkeley National Laboratory"/>
            <person name="Hensen N."/>
            <person name="Bonometti L."/>
            <person name="Westerberg I."/>
            <person name="Brannstrom I.O."/>
            <person name="Guillou S."/>
            <person name="Cros-Aarteil S."/>
            <person name="Calhoun S."/>
            <person name="Haridas S."/>
            <person name="Kuo A."/>
            <person name="Mondo S."/>
            <person name="Pangilinan J."/>
            <person name="Riley R."/>
            <person name="Labutti K."/>
            <person name="Andreopoulos B."/>
            <person name="Lipzen A."/>
            <person name="Chen C."/>
            <person name="Yanf M."/>
            <person name="Daum C."/>
            <person name="Ng V."/>
            <person name="Clum A."/>
            <person name="Steindorff A."/>
            <person name="Ohm R."/>
            <person name="Martin F."/>
            <person name="Silar P."/>
            <person name="Natvig D."/>
            <person name="Lalanne C."/>
            <person name="Gautier V."/>
            <person name="Ament-Velasquez S.L."/>
            <person name="Kruys A."/>
            <person name="Hutchinson M.I."/>
            <person name="Powell A.J."/>
            <person name="Barry K."/>
            <person name="Miller A.N."/>
            <person name="Grigoriev I.V."/>
            <person name="Debuchy R."/>
            <person name="Gladieux P."/>
            <person name="Thoren M.H."/>
            <person name="Johannesson H."/>
        </authorList>
    </citation>
    <scope>NUCLEOTIDE SEQUENCE</scope>
    <source>
        <strain evidence="2">CBS 540.89</strain>
    </source>
</reference>
<evidence type="ECO:0000313" key="3">
    <source>
        <dbReference type="Proteomes" id="UP001172159"/>
    </source>
</evidence>
<dbReference type="AlphaFoldDB" id="A0AA40EYC2"/>
<feature type="compositionally biased region" description="Polar residues" evidence="1">
    <location>
        <begin position="198"/>
        <end position="207"/>
    </location>
</feature>
<evidence type="ECO:0000256" key="1">
    <source>
        <dbReference type="SAM" id="MobiDB-lite"/>
    </source>
</evidence>
<evidence type="ECO:0000313" key="2">
    <source>
        <dbReference type="EMBL" id="KAK0747807.1"/>
    </source>
</evidence>
<organism evidence="2 3">
    <name type="scientific">Apiosordaria backusii</name>
    <dbReference type="NCBI Taxonomy" id="314023"/>
    <lineage>
        <taxon>Eukaryota</taxon>
        <taxon>Fungi</taxon>
        <taxon>Dikarya</taxon>
        <taxon>Ascomycota</taxon>
        <taxon>Pezizomycotina</taxon>
        <taxon>Sordariomycetes</taxon>
        <taxon>Sordariomycetidae</taxon>
        <taxon>Sordariales</taxon>
        <taxon>Lasiosphaeriaceae</taxon>
        <taxon>Apiosordaria</taxon>
    </lineage>
</organism>
<keyword evidence="3" id="KW-1185">Reference proteome</keyword>
<protein>
    <submittedName>
        <fullName evidence="2">Uncharacterized protein</fullName>
    </submittedName>
</protein>
<name>A0AA40EYC2_9PEZI</name>
<comment type="caution">
    <text evidence="2">The sequence shown here is derived from an EMBL/GenBank/DDBJ whole genome shotgun (WGS) entry which is preliminary data.</text>
</comment>
<gene>
    <name evidence="2" type="ORF">B0T21DRAFT_398092</name>
</gene>
<dbReference type="EMBL" id="JAUKTV010000001">
    <property type="protein sequence ID" value="KAK0747807.1"/>
    <property type="molecule type" value="Genomic_DNA"/>
</dbReference>